<evidence type="ECO:0000256" key="1">
    <source>
        <dbReference type="ARBA" id="ARBA00022448"/>
    </source>
</evidence>
<feature type="transmembrane region" description="Helical" evidence="9">
    <location>
        <begin position="103"/>
        <end position="131"/>
    </location>
</feature>
<keyword evidence="2" id="KW-0597">Phosphoprotein</keyword>
<feature type="transmembrane region" description="Helical" evidence="9">
    <location>
        <begin position="48"/>
        <end position="65"/>
    </location>
</feature>
<reference evidence="10 11" key="1">
    <citation type="submission" date="2024-01" db="EMBL/GenBank/DDBJ databases">
        <title>Seven novel Bacillus-like species.</title>
        <authorList>
            <person name="Liu G."/>
        </authorList>
    </citation>
    <scope>NUCLEOTIDE SEQUENCE [LARGE SCALE GENOMIC DNA]</scope>
    <source>
        <strain evidence="10 11">FJAT-53711</strain>
    </source>
</reference>
<feature type="transmembrane region" description="Helical" evidence="9">
    <location>
        <begin position="224"/>
        <end position="240"/>
    </location>
</feature>
<evidence type="ECO:0000256" key="2">
    <source>
        <dbReference type="ARBA" id="ARBA00022553"/>
    </source>
</evidence>
<keyword evidence="11" id="KW-1185">Reference proteome</keyword>
<dbReference type="InterPro" id="IPR004338">
    <property type="entry name" value="NqrB/RnfD"/>
</dbReference>
<dbReference type="PANTHER" id="PTHR30578">
    <property type="entry name" value="ELECTRON TRANSPORT COMPLEX PROTEIN RNFD"/>
    <property type="match status" value="1"/>
</dbReference>
<evidence type="ECO:0000256" key="6">
    <source>
        <dbReference type="ARBA" id="ARBA00022967"/>
    </source>
</evidence>
<feature type="transmembrane region" description="Helical" evidence="9">
    <location>
        <begin position="71"/>
        <end position="91"/>
    </location>
</feature>
<evidence type="ECO:0000313" key="10">
    <source>
        <dbReference type="EMBL" id="MEI4828280.1"/>
    </source>
</evidence>
<name>A0ABU8FQM2_9BACI</name>
<evidence type="ECO:0000256" key="3">
    <source>
        <dbReference type="ARBA" id="ARBA00022630"/>
    </source>
</evidence>
<keyword evidence="4" id="KW-0288">FMN</keyword>
<feature type="transmembrane region" description="Helical" evidence="9">
    <location>
        <begin position="193"/>
        <end position="212"/>
    </location>
</feature>
<accession>A0ABU8FQM2</accession>
<keyword evidence="3" id="KW-0285">Flavoprotein</keyword>
<dbReference type="EMBL" id="JBAWSV010000001">
    <property type="protein sequence ID" value="MEI4828280.1"/>
    <property type="molecule type" value="Genomic_DNA"/>
</dbReference>
<sequence>MNVDKKVNVMSGTGQKYIRTPKGYLIVDETRESRQQKRSHKPFMTPKRLVLVMLFLLMLIAQVNMTNYTGLVHVGISATTAMFIDTLIAVLKKRKLTFPDGAAITGLIVALVLSPMVSSYISALTAAIAIVSKHLFTVKKKPIFNPAAFGLIVTAVLFSSGQSWWGGLSMLPTWCIMFVCITGFFVTQKVNKFPQVFSFLGVYFLILLIIGITGTANVGDMLRIPYINSTLFLAFFMLTDPPTSLGKYKDQVIFGIITAIASIVSYMMFGGLIFLLVGILIANGWKALKISKNKKTTRASSASPAI</sequence>
<protein>
    <submittedName>
        <fullName evidence="10">RnfABCDGE type electron transport complex subunit D</fullName>
    </submittedName>
</protein>
<dbReference type="RefSeq" id="WP_336480671.1">
    <property type="nucleotide sequence ID" value="NZ_JBAWSV010000001.1"/>
</dbReference>
<organism evidence="10 11">
    <name type="scientific">Bacillus yunxiaonensis</name>
    <dbReference type="NCBI Taxonomy" id="3127665"/>
    <lineage>
        <taxon>Bacteria</taxon>
        <taxon>Bacillati</taxon>
        <taxon>Bacillota</taxon>
        <taxon>Bacilli</taxon>
        <taxon>Bacillales</taxon>
        <taxon>Bacillaceae</taxon>
        <taxon>Bacillus</taxon>
    </lineage>
</organism>
<gene>
    <name evidence="10" type="ORF">WAX78_02245</name>
</gene>
<feature type="transmembrane region" description="Helical" evidence="9">
    <location>
        <begin position="143"/>
        <end position="161"/>
    </location>
</feature>
<dbReference type="Proteomes" id="UP001367922">
    <property type="component" value="Unassembled WGS sequence"/>
</dbReference>
<evidence type="ECO:0000313" key="11">
    <source>
        <dbReference type="Proteomes" id="UP001367922"/>
    </source>
</evidence>
<keyword evidence="8 9" id="KW-0472">Membrane</keyword>
<evidence type="ECO:0000256" key="9">
    <source>
        <dbReference type="SAM" id="Phobius"/>
    </source>
</evidence>
<keyword evidence="7 9" id="KW-1133">Transmembrane helix</keyword>
<evidence type="ECO:0000256" key="5">
    <source>
        <dbReference type="ARBA" id="ARBA00022692"/>
    </source>
</evidence>
<dbReference type="PANTHER" id="PTHR30578:SF1">
    <property type="entry name" value="NA(+)-TRANSLOCATING NADH-QUINONE REDUCTASE SUBUNIT B"/>
    <property type="match status" value="1"/>
</dbReference>
<dbReference type="Pfam" id="PF03116">
    <property type="entry name" value="NQR2_RnfD_RnfE"/>
    <property type="match status" value="1"/>
</dbReference>
<proteinExistence type="predicted"/>
<keyword evidence="6" id="KW-1278">Translocase</keyword>
<comment type="caution">
    <text evidence="10">The sequence shown here is derived from an EMBL/GenBank/DDBJ whole genome shotgun (WGS) entry which is preliminary data.</text>
</comment>
<evidence type="ECO:0000256" key="4">
    <source>
        <dbReference type="ARBA" id="ARBA00022643"/>
    </source>
</evidence>
<keyword evidence="1" id="KW-0813">Transport</keyword>
<feature type="transmembrane region" description="Helical" evidence="9">
    <location>
        <begin position="168"/>
        <end position="187"/>
    </location>
</feature>
<feature type="transmembrane region" description="Helical" evidence="9">
    <location>
        <begin position="252"/>
        <end position="285"/>
    </location>
</feature>
<evidence type="ECO:0000256" key="8">
    <source>
        <dbReference type="ARBA" id="ARBA00023136"/>
    </source>
</evidence>
<keyword evidence="5 9" id="KW-0812">Transmembrane</keyword>
<evidence type="ECO:0000256" key="7">
    <source>
        <dbReference type="ARBA" id="ARBA00022989"/>
    </source>
</evidence>